<dbReference type="RefSeq" id="WP_075081665.1">
    <property type="nucleotide sequence ID" value="NZ_CP042912.1"/>
</dbReference>
<evidence type="ECO:0000256" key="3">
    <source>
        <dbReference type="ARBA" id="ARBA00023015"/>
    </source>
</evidence>
<evidence type="ECO:0000256" key="4">
    <source>
        <dbReference type="ARBA" id="ARBA00023125"/>
    </source>
</evidence>
<proteinExistence type="predicted"/>
<dbReference type="InterPro" id="IPR058031">
    <property type="entry name" value="AAA_lid_NorR"/>
</dbReference>
<dbReference type="PROSITE" id="PS50110">
    <property type="entry name" value="RESPONSE_REGULATORY"/>
    <property type="match status" value="1"/>
</dbReference>
<dbReference type="CDD" id="cd00009">
    <property type="entry name" value="AAA"/>
    <property type="match status" value="1"/>
</dbReference>
<feature type="domain" description="Response regulatory" evidence="9">
    <location>
        <begin position="10"/>
        <end position="124"/>
    </location>
</feature>
<dbReference type="InterPro" id="IPR002078">
    <property type="entry name" value="Sigma_54_int"/>
</dbReference>
<dbReference type="SMART" id="SM00448">
    <property type="entry name" value="REC"/>
    <property type="match status" value="1"/>
</dbReference>
<evidence type="ECO:0000256" key="2">
    <source>
        <dbReference type="ARBA" id="ARBA00022840"/>
    </source>
</evidence>
<dbReference type="FunFam" id="3.40.50.300:FF:000006">
    <property type="entry name" value="DNA-binding transcriptional regulator NtrC"/>
    <property type="match status" value="1"/>
</dbReference>
<dbReference type="PANTHER" id="PTHR32071:SF122">
    <property type="entry name" value="SIGMA FACTOR"/>
    <property type="match status" value="1"/>
</dbReference>
<dbReference type="InterPro" id="IPR001789">
    <property type="entry name" value="Sig_transdc_resp-reg_receiver"/>
</dbReference>
<dbReference type="InterPro" id="IPR002197">
    <property type="entry name" value="HTH_Fis"/>
</dbReference>
<keyword evidence="1" id="KW-0547">Nucleotide-binding</keyword>
<dbReference type="Gene3D" id="3.40.50.2300">
    <property type="match status" value="1"/>
</dbReference>
<keyword evidence="4" id="KW-0238">DNA-binding</keyword>
<dbReference type="STRING" id="980251.GCA_001642875_01742"/>
<dbReference type="Gene3D" id="1.10.8.60">
    <property type="match status" value="1"/>
</dbReference>
<dbReference type="InterPro" id="IPR025943">
    <property type="entry name" value="Sigma_54_int_dom_ATP-bd_2"/>
</dbReference>
<evidence type="ECO:0000259" key="9">
    <source>
        <dbReference type="PROSITE" id="PS50110"/>
    </source>
</evidence>
<dbReference type="SMART" id="SM00382">
    <property type="entry name" value="AAA"/>
    <property type="match status" value="1"/>
</dbReference>
<evidence type="ECO:0000259" key="8">
    <source>
        <dbReference type="PROSITE" id="PS50045"/>
    </source>
</evidence>
<feature type="domain" description="Sigma-54 factor interaction" evidence="8">
    <location>
        <begin position="149"/>
        <end position="378"/>
    </location>
</feature>
<dbReference type="PROSITE" id="PS00688">
    <property type="entry name" value="SIGMA54_INTERACT_3"/>
    <property type="match status" value="1"/>
</dbReference>
<dbReference type="Proteomes" id="UP000322214">
    <property type="component" value="Chromosome"/>
</dbReference>
<gene>
    <name evidence="10" type="primary">zraR_4</name>
    <name evidence="10" type="ORF">MFFC18_11980</name>
</gene>
<keyword evidence="11" id="KW-1185">Reference proteome</keyword>
<dbReference type="InterPro" id="IPR025662">
    <property type="entry name" value="Sigma_54_int_dom_ATP-bd_1"/>
</dbReference>
<dbReference type="Pfam" id="PF00072">
    <property type="entry name" value="Response_reg"/>
    <property type="match status" value="1"/>
</dbReference>
<keyword evidence="7" id="KW-0597">Phosphoprotein</keyword>
<dbReference type="GO" id="GO:0006355">
    <property type="term" value="P:regulation of DNA-templated transcription"/>
    <property type="evidence" value="ECO:0007669"/>
    <property type="project" value="InterPro"/>
</dbReference>
<dbReference type="InterPro" id="IPR011006">
    <property type="entry name" value="CheY-like_superfamily"/>
</dbReference>
<dbReference type="InterPro" id="IPR025944">
    <property type="entry name" value="Sigma_54_int_dom_CS"/>
</dbReference>
<protein>
    <submittedName>
        <fullName evidence="10">Transcriptional regulatory protein ZraR</fullName>
    </submittedName>
</protein>
<keyword evidence="6" id="KW-0804">Transcription</keyword>
<keyword evidence="2" id="KW-0067">ATP-binding</keyword>
<keyword evidence="5" id="KW-0010">Activator</keyword>
<evidence type="ECO:0000256" key="6">
    <source>
        <dbReference type="ARBA" id="ARBA00023163"/>
    </source>
</evidence>
<dbReference type="GO" id="GO:0000160">
    <property type="term" value="P:phosphorelay signal transduction system"/>
    <property type="evidence" value="ECO:0007669"/>
    <property type="project" value="InterPro"/>
</dbReference>
<evidence type="ECO:0000256" key="5">
    <source>
        <dbReference type="ARBA" id="ARBA00023159"/>
    </source>
</evidence>
<dbReference type="PROSITE" id="PS00676">
    <property type="entry name" value="SIGMA54_INTERACT_2"/>
    <property type="match status" value="1"/>
</dbReference>
<dbReference type="PROSITE" id="PS50045">
    <property type="entry name" value="SIGMA54_INTERACT_4"/>
    <property type="match status" value="1"/>
</dbReference>
<name>A0A5B9P8U5_9BACT</name>
<dbReference type="SUPFAM" id="SSF52540">
    <property type="entry name" value="P-loop containing nucleoside triphosphate hydrolases"/>
    <property type="match status" value="1"/>
</dbReference>
<keyword evidence="3" id="KW-0805">Transcription regulation</keyword>
<dbReference type="PROSITE" id="PS00675">
    <property type="entry name" value="SIGMA54_INTERACT_1"/>
    <property type="match status" value="1"/>
</dbReference>
<dbReference type="GO" id="GO:0043565">
    <property type="term" value="F:sequence-specific DNA binding"/>
    <property type="evidence" value="ECO:0007669"/>
    <property type="project" value="InterPro"/>
</dbReference>
<dbReference type="Pfam" id="PF00158">
    <property type="entry name" value="Sigma54_activat"/>
    <property type="match status" value="1"/>
</dbReference>
<sequence>MSKAIQKQTRLLIVDDDQHLLQSMGQWLETQGFAIQVASNVKEAKTRLANDTFDVALIDLRLGDEDGFELLEFCKNSVPQMVAILMTGYANIDTGVEAMRRGAADLLTKPLIDDELLMGIERAMSQRQVVEENRNLKAQLDHKFDKTNIVGTDFRMQKIFDMIDNIANTKATVLITGESGTGKSLIARAIHQKSNRKDGPFVEVACGALPENLLESELFGHVAGSFTGATANKEGKFQQAHGGTIFLDEIGTASPGLQVKLLRVLQEFEFEQVGGTKTFRTDARVVLATNEDLEQCVAENRFRQDLYYRINVINLLLPSLRERPSDVPMLAMHFLKKVCQEEGRSLEGFNDQAIHALRNYDWPGNVRELQNVVERAVLLGKGPELGVSDLPSHVGTVTQSSPQISVSATGKRQTLKEALEGPERVIILQCLQENNWNRNETADQLGINRTTLYKKMKKLGLDTPEYAQMIE</sequence>
<dbReference type="AlphaFoldDB" id="A0A5B9P8U5"/>
<dbReference type="FunFam" id="1.10.8.60:FF:000014">
    <property type="entry name" value="DNA-binding transcriptional regulator NtrC"/>
    <property type="match status" value="1"/>
</dbReference>
<accession>A0A5B9P8U5</accession>
<evidence type="ECO:0000313" key="11">
    <source>
        <dbReference type="Proteomes" id="UP000322214"/>
    </source>
</evidence>
<evidence type="ECO:0000256" key="1">
    <source>
        <dbReference type="ARBA" id="ARBA00022741"/>
    </source>
</evidence>
<dbReference type="EMBL" id="CP042912">
    <property type="protein sequence ID" value="QEG21342.1"/>
    <property type="molecule type" value="Genomic_DNA"/>
</dbReference>
<evidence type="ECO:0000256" key="7">
    <source>
        <dbReference type="PROSITE-ProRule" id="PRU00169"/>
    </source>
</evidence>
<dbReference type="PRINTS" id="PR01590">
    <property type="entry name" value="HTHFIS"/>
</dbReference>
<dbReference type="InterPro" id="IPR003593">
    <property type="entry name" value="AAA+_ATPase"/>
</dbReference>
<dbReference type="SUPFAM" id="SSF52172">
    <property type="entry name" value="CheY-like"/>
    <property type="match status" value="1"/>
</dbReference>
<dbReference type="PANTHER" id="PTHR32071">
    <property type="entry name" value="TRANSCRIPTIONAL REGULATORY PROTEIN"/>
    <property type="match status" value="1"/>
</dbReference>
<dbReference type="GO" id="GO:0005524">
    <property type="term" value="F:ATP binding"/>
    <property type="evidence" value="ECO:0007669"/>
    <property type="project" value="UniProtKB-KW"/>
</dbReference>
<dbReference type="OrthoDB" id="9807827at2"/>
<feature type="modified residue" description="4-aspartylphosphate" evidence="7">
    <location>
        <position position="59"/>
    </location>
</feature>
<reference evidence="10 11" key="1">
    <citation type="submission" date="2019-08" db="EMBL/GenBank/DDBJ databases">
        <title>Deep-cultivation of Planctomycetes and their phenomic and genomic characterization uncovers novel biology.</title>
        <authorList>
            <person name="Wiegand S."/>
            <person name="Jogler M."/>
            <person name="Boedeker C."/>
            <person name="Pinto D."/>
            <person name="Vollmers J."/>
            <person name="Rivas-Marin E."/>
            <person name="Kohn T."/>
            <person name="Peeters S.H."/>
            <person name="Heuer A."/>
            <person name="Rast P."/>
            <person name="Oberbeckmann S."/>
            <person name="Bunk B."/>
            <person name="Jeske O."/>
            <person name="Meyerdierks A."/>
            <person name="Storesund J.E."/>
            <person name="Kallscheuer N."/>
            <person name="Luecker S."/>
            <person name="Lage O.M."/>
            <person name="Pohl T."/>
            <person name="Merkel B.J."/>
            <person name="Hornburger P."/>
            <person name="Mueller R.-W."/>
            <person name="Bruemmer F."/>
            <person name="Labrenz M."/>
            <person name="Spormann A.M."/>
            <person name="Op den Camp H."/>
            <person name="Overmann J."/>
            <person name="Amann R."/>
            <person name="Jetten M.S.M."/>
            <person name="Mascher T."/>
            <person name="Medema M.H."/>
            <person name="Devos D.P."/>
            <person name="Kaster A.-K."/>
            <person name="Ovreas L."/>
            <person name="Rohde M."/>
            <person name="Galperin M.Y."/>
            <person name="Jogler C."/>
        </authorList>
    </citation>
    <scope>NUCLEOTIDE SEQUENCE [LARGE SCALE GENOMIC DNA]</scope>
    <source>
        <strain evidence="10 11">FC18</strain>
    </source>
</reference>
<dbReference type="KEGG" id="mff:MFFC18_11980"/>
<dbReference type="SUPFAM" id="SSF46689">
    <property type="entry name" value="Homeodomain-like"/>
    <property type="match status" value="1"/>
</dbReference>
<dbReference type="Pfam" id="PF25601">
    <property type="entry name" value="AAA_lid_14"/>
    <property type="match status" value="1"/>
</dbReference>
<dbReference type="Gene3D" id="1.10.10.60">
    <property type="entry name" value="Homeodomain-like"/>
    <property type="match status" value="1"/>
</dbReference>
<dbReference type="Pfam" id="PF02954">
    <property type="entry name" value="HTH_8"/>
    <property type="match status" value="1"/>
</dbReference>
<dbReference type="InterPro" id="IPR009057">
    <property type="entry name" value="Homeodomain-like_sf"/>
</dbReference>
<evidence type="ECO:0000313" key="10">
    <source>
        <dbReference type="EMBL" id="QEG21342.1"/>
    </source>
</evidence>
<dbReference type="Gene3D" id="3.40.50.300">
    <property type="entry name" value="P-loop containing nucleotide triphosphate hydrolases"/>
    <property type="match status" value="1"/>
</dbReference>
<dbReference type="InterPro" id="IPR027417">
    <property type="entry name" value="P-loop_NTPase"/>
</dbReference>
<organism evidence="10 11">
    <name type="scientific">Mariniblastus fucicola</name>
    <dbReference type="NCBI Taxonomy" id="980251"/>
    <lineage>
        <taxon>Bacteria</taxon>
        <taxon>Pseudomonadati</taxon>
        <taxon>Planctomycetota</taxon>
        <taxon>Planctomycetia</taxon>
        <taxon>Pirellulales</taxon>
        <taxon>Pirellulaceae</taxon>
        <taxon>Mariniblastus</taxon>
    </lineage>
</organism>